<feature type="region of interest" description="Disordered" evidence="2">
    <location>
        <begin position="1"/>
        <end position="34"/>
    </location>
</feature>
<feature type="compositionally biased region" description="Basic and acidic residues" evidence="2">
    <location>
        <begin position="443"/>
        <end position="484"/>
    </location>
</feature>
<name>A0A3Q0II81_DIACI</name>
<dbReference type="PROSITE" id="PS50157">
    <property type="entry name" value="ZINC_FINGER_C2H2_2"/>
    <property type="match status" value="2"/>
</dbReference>
<feature type="compositionally biased region" description="Basic and acidic residues" evidence="2">
    <location>
        <begin position="376"/>
        <end position="394"/>
    </location>
</feature>
<feature type="domain" description="C2H2-type" evidence="3">
    <location>
        <begin position="157"/>
        <end position="185"/>
    </location>
</feature>
<organism evidence="4 5">
    <name type="scientific">Diaphorina citri</name>
    <name type="common">Asian citrus psyllid</name>
    <dbReference type="NCBI Taxonomy" id="121845"/>
    <lineage>
        <taxon>Eukaryota</taxon>
        <taxon>Metazoa</taxon>
        <taxon>Ecdysozoa</taxon>
        <taxon>Arthropoda</taxon>
        <taxon>Hexapoda</taxon>
        <taxon>Insecta</taxon>
        <taxon>Pterygota</taxon>
        <taxon>Neoptera</taxon>
        <taxon>Paraneoptera</taxon>
        <taxon>Hemiptera</taxon>
        <taxon>Sternorrhyncha</taxon>
        <taxon>Psylloidea</taxon>
        <taxon>Psyllidae</taxon>
        <taxon>Diaphorininae</taxon>
        <taxon>Diaphorina</taxon>
    </lineage>
</organism>
<feature type="region of interest" description="Disordered" evidence="2">
    <location>
        <begin position="443"/>
        <end position="504"/>
    </location>
</feature>
<reference evidence="5" key="1">
    <citation type="submission" date="2025-08" db="UniProtKB">
        <authorList>
            <consortium name="RefSeq"/>
        </authorList>
    </citation>
    <scope>IDENTIFICATION</scope>
</reference>
<dbReference type="InterPro" id="IPR013087">
    <property type="entry name" value="Znf_C2H2_type"/>
</dbReference>
<dbReference type="GO" id="GO:0008270">
    <property type="term" value="F:zinc ion binding"/>
    <property type="evidence" value="ECO:0007669"/>
    <property type="project" value="UniProtKB-KW"/>
</dbReference>
<dbReference type="Gene3D" id="3.30.160.60">
    <property type="entry name" value="Classic Zinc Finger"/>
    <property type="match status" value="1"/>
</dbReference>
<evidence type="ECO:0000259" key="3">
    <source>
        <dbReference type="PROSITE" id="PS50157"/>
    </source>
</evidence>
<dbReference type="InterPro" id="IPR036236">
    <property type="entry name" value="Znf_C2H2_sf"/>
</dbReference>
<keyword evidence="1" id="KW-0479">Metal-binding</keyword>
<proteinExistence type="predicted"/>
<feature type="region of interest" description="Disordered" evidence="2">
    <location>
        <begin position="376"/>
        <end position="410"/>
    </location>
</feature>
<evidence type="ECO:0000256" key="2">
    <source>
        <dbReference type="SAM" id="MobiDB-lite"/>
    </source>
</evidence>
<dbReference type="PaxDb" id="121845-A0A3Q0II81"/>
<evidence type="ECO:0000256" key="1">
    <source>
        <dbReference type="PROSITE-ProRule" id="PRU00042"/>
    </source>
</evidence>
<keyword evidence="1" id="KW-0863">Zinc-finger</keyword>
<gene>
    <name evidence="5" type="primary">LOC113465539</name>
</gene>
<sequence length="542" mass="61766">MNHYRRQLAAASMQGQPHLQPNLNPSNSSTSKPSAAFDAWSRIAFLNSNPMARNQANPLRGLLRAKANIPLGLQKNININIAQNIHLNPTLPPNNHLGRDLVAEKNTRIRNEINRMIYTNSSNLIDRYACNKCNRSYRNKNHLYRHVRYECDRKKRYQCGVCLKDFYRKDNLKTHISYKHSEYKSANYILINKETDCDDELNIDAHNNNNLVISKNELNEMLNKTDNTQQVLSILNNNESTKNISPTETAQKFLHLKLQQQEQSNLQRSLLLRIQTENNKITQSQSEVLSKLLSAQSSPVQLSLPHQFATPMNPRQYDANKSQNSSMGECIGDFNSGGQASSKHVDFINLEENSHDTDEDDELVEGLEPFVHIDIDPFHNVDTSGPERDDEHNDPNSSKTVSSLNISEEKHTVVKTNENEDITESNSALKSILNAKTINKLDDSEPKTNVERKTDTLKEEPCEATDKISKEQTEKTDDKVRVENNDSPLNKMSHVEHKTDPDVQINKTEITEENEQNEILPEVDETLNISKNTLKVDLQVAQ</sequence>
<keyword evidence="4" id="KW-1185">Reference proteome</keyword>
<dbReference type="PROSITE" id="PS00028">
    <property type="entry name" value="ZINC_FINGER_C2H2_1"/>
    <property type="match status" value="1"/>
</dbReference>
<dbReference type="GeneID" id="113465539"/>
<dbReference type="RefSeq" id="XP_026675936.1">
    <property type="nucleotide sequence ID" value="XM_026820135.1"/>
</dbReference>
<dbReference type="SMART" id="SM00355">
    <property type="entry name" value="ZnF_C2H2"/>
    <property type="match status" value="2"/>
</dbReference>
<evidence type="ECO:0000313" key="5">
    <source>
        <dbReference type="RefSeq" id="XP_026675936.1"/>
    </source>
</evidence>
<dbReference type="STRING" id="121845.A0A3Q0II81"/>
<feature type="compositionally biased region" description="Polar residues" evidence="2">
    <location>
        <begin position="13"/>
        <end position="33"/>
    </location>
</feature>
<dbReference type="SUPFAM" id="SSF57667">
    <property type="entry name" value="beta-beta-alpha zinc fingers"/>
    <property type="match status" value="1"/>
</dbReference>
<dbReference type="AlphaFoldDB" id="A0A3Q0II81"/>
<protein>
    <recommendedName>
        <fullName evidence="3">C2H2-type domain-containing protein</fullName>
    </recommendedName>
</protein>
<feature type="compositionally biased region" description="Polar residues" evidence="2">
    <location>
        <begin position="395"/>
        <end position="406"/>
    </location>
</feature>
<accession>A0A3Q0II81</accession>
<keyword evidence="1" id="KW-0862">Zinc</keyword>
<feature type="domain" description="C2H2-type" evidence="3">
    <location>
        <begin position="128"/>
        <end position="155"/>
    </location>
</feature>
<dbReference type="Proteomes" id="UP000079169">
    <property type="component" value="Unplaced"/>
</dbReference>
<evidence type="ECO:0000313" key="4">
    <source>
        <dbReference type="Proteomes" id="UP000079169"/>
    </source>
</evidence>
<dbReference type="Pfam" id="PF00096">
    <property type="entry name" value="zf-C2H2"/>
    <property type="match status" value="2"/>
</dbReference>